<keyword evidence="2" id="KW-1185">Reference proteome</keyword>
<name>A0A940XVC7_9ACTN</name>
<organism evidence="1 2">
    <name type="scientific">Streptomyces liliiviolaceus</name>
    <dbReference type="NCBI Taxonomy" id="2823109"/>
    <lineage>
        <taxon>Bacteria</taxon>
        <taxon>Bacillati</taxon>
        <taxon>Actinomycetota</taxon>
        <taxon>Actinomycetes</taxon>
        <taxon>Kitasatosporales</taxon>
        <taxon>Streptomycetaceae</taxon>
        <taxon>Streptomyces</taxon>
    </lineage>
</organism>
<dbReference type="InterPro" id="IPR046732">
    <property type="entry name" value="DUF6624"/>
</dbReference>
<comment type="caution">
    <text evidence="1">The sequence shown here is derived from an EMBL/GenBank/DDBJ whole genome shotgun (WGS) entry which is preliminary data.</text>
</comment>
<accession>A0A940XVC7</accession>
<dbReference type="EMBL" id="JAGPYQ010000001">
    <property type="protein sequence ID" value="MBQ0850313.1"/>
    <property type="molecule type" value="Genomic_DNA"/>
</dbReference>
<gene>
    <name evidence="1" type="ORF">J8N05_19180</name>
</gene>
<evidence type="ECO:0000313" key="2">
    <source>
        <dbReference type="Proteomes" id="UP000677413"/>
    </source>
</evidence>
<reference evidence="1 2" key="1">
    <citation type="submission" date="2021-04" db="EMBL/GenBank/DDBJ databases">
        <authorList>
            <person name="Tang X."/>
            <person name="Zhou X."/>
            <person name="Chen X."/>
            <person name="Cernava T."/>
            <person name="Zhang C."/>
        </authorList>
    </citation>
    <scope>NUCLEOTIDE SEQUENCE [LARGE SCALE GENOMIC DNA]</scope>
    <source>
        <strain evidence="1 2">BH-SS-21</strain>
    </source>
</reference>
<proteinExistence type="predicted"/>
<protein>
    <submittedName>
        <fullName evidence="1">Uncharacterized protein</fullName>
    </submittedName>
</protein>
<dbReference type="AlphaFoldDB" id="A0A940XVC7"/>
<evidence type="ECO:0000313" key="1">
    <source>
        <dbReference type="EMBL" id="MBQ0850313.1"/>
    </source>
</evidence>
<dbReference type="Pfam" id="PF20329">
    <property type="entry name" value="DUF6624"/>
    <property type="match status" value="1"/>
</dbReference>
<sequence>MISGIYAEHTHLLRSTLAEHGWPGYRLVGEQGSKAAWQIATHCGDGALQARALELLGRAVRQQDADPQHYALLDDRLCLYRNEPQRYGTLYIPTASGDLTIYRVRDPQRLDDRRHAVGLEPHAEYAQRLRADVLPLDVTAPSG</sequence>
<dbReference type="Proteomes" id="UP000677413">
    <property type="component" value="Unassembled WGS sequence"/>
</dbReference>